<organism evidence="1">
    <name type="scientific">uncultured Caudovirales phage</name>
    <dbReference type="NCBI Taxonomy" id="2100421"/>
    <lineage>
        <taxon>Viruses</taxon>
        <taxon>Duplodnaviria</taxon>
        <taxon>Heunggongvirae</taxon>
        <taxon>Uroviricota</taxon>
        <taxon>Caudoviricetes</taxon>
        <taxon>Peduoviridae</taxon>
        <taxon>Maltschvirus</taxon>
        <taxon>Maltschvirus maltsch</taxon>
    </lineage>
</organism>
<dbReference type="InterPro" id="IPR010982">
    <property type="entry name" value="Lambda_DNA-bd_dom_sf"/>
</dbReference>
<name>A0A6J5M3X0_9CAUD</name>
<sequence>MKNYKHELLKDDICKTLEQPAQQEPVAVYGHCPECGAKGVMRERRPNGNDKCANGHTYLSSVAQLKTPKKPLPGTVAHRLLQTVERLNFNENQAARYFGVPVFTLRKWLNGELEPSASMATFIEFMEIMENMDPEIENILKNP</sequence>
<gene>
    <name evidence="2" type="ORF">UFOVP1607_20</name>
    <name evidence="1" type="ORF">UFOVP352_42</name>
</gene>
<dbReference type="EMBL" id="LR796365">
    <property type="protein sequence ID" value="CAB4139710.1"/>
    <property type="molecule type" value="Genomic_DNA"/>
</dbReference>
<protein>
    <recommendedName>
        <fullName evidence="3">HTH_XRE domain containing protein</fullName>
    </recommendedName>
</protein>
<accession>A0A6J5M3X0</accession>
<reference evidence="1" key="1">
    <citation type="submission" date="2020-04" db="EMBL/GenBank/DDBJ databases">
        <authorList>
            <person name="Chiriac C."/>
            <person name="Salcher M."/>
            <person name="Ghai R."/>
            <person name="Kavagutti S V."/>
        </authorList>
    </citation>
    <scope>NUCLEOTIDE SEQUENCE</scope>
</reference>
<evidence type="ECO:0008006" key="3">
    <source>
        <dbReference type="Google" id="ProtNLM"/>
    </source>
</evidence>
<evidence type="ECO:0000313" key="1">
    <source>
        <dbReference type="EMBL" id="CAB4139710.1"/>
    </source>
</evidence>
<proteinExistence type="predicted"/>
<dbReference type="GO" id="GO:0003677">
    <property type="term" value="F:DNA binding"/>
    <property type="evidence" value="ECO:0007669"/>
    <property type="project" value="InterPro"/>
</dbReference>
<evidence type="ECO:0000313" key="2">
    <source>
        <dbReference type="EMBL" id="CAB4218434.1"/>
    </source>
</evidence>
<dbReference type="EMBL" id="LR797466">
    <property type="protein sequence ID" value="CAB4218434.1"/>
    <property type="molecule type" value="Genomic_DNA"/>
</dbReference>
<dbReference type="Gene3D" id="1.10.260.40">
    <property type="entry name" value="lambda repressor-like DNA-binding domains"/>
    <property type="match status" value="1"/>
</dbReference>